<reference evidence="2 3" key="1">
    <citation type="journal article" date="2017" name="Nat. Commun.">
        <title>Genome assembly with in vitro proximity ligation data and whole-genome triplication in lettuce.</title>
        <authorList>
            <person name="Reyes-Chin-Wo S."/>
            <person name="Wang Z."/>
            <person name="Yang X."/>
            <person name="Kozik A."/>
            <person name="Arikit S."/>
            <person name="Song C."/>
            <person name="Xia L."/>
            <person name="Froenicke L."/>
            <person name="Lavelle D.O."/>
            <person name="Truco M.J."/>
            <person name="Xia R."/>
            <person name="Zhu S."/>
            <person name="Xu C."/>
            <person name="Xu H."/>
            <person name="Xu X."/>
            <person name="Cox K."/>
            <person name="Korf I."/>
            <person name="Meyers B.C."/>
            <person name="Michelmore R.W."/>
        </authorList>
    </citation>
    <scope>NUCLEOTIDE SEQUENCE [LARGE SCALE GENOMIC DNA]</scope>
    <source>
        <strain evidence="3">cv. Salinas</strain>
        <tissue evidence="2">Seedlings</tissue>
    </source>
</reference>
<keyword evidence="3" id="KW-1185">Reference proteome</keyword>
<gene>
    <name evidence="2" type="ORF">LSAT_V11C300107340</name>
</gene>
<dbReference type="EMBL" id="NBSK02000003">
    <property type="protein sequence ID" value="KAJ0219114.1"/>
    <property type="molecule type" value="Genomic_DNA"/>
</dbReference>
<sequence>MDQHVPKNRVLNVKVEHVYTYFMSPTKVVIEQLNDEPFPVLHRIRPKKKENSSSSKKLDMNVPLKESSNHTHIKDGVCDFSMSLVPSEPSQLTECNMPDKQDVVNEFVDASYVPAQREILDDFEPFSDSGYHNVGEYKEEIEKEEEQVQEEEHGHEEDSQEKEEKDNSDYTVDPKVIVDDWEVDMREFNSCVDECKGVVPDSTDGEPSTIIKVTSKKKKISRSTKEEPWLVKTIIDEHLCLQNRNVDSNPRILVSALHRELQMNMELNMCKMKVFKAKSIEKDQLYGYYEKQYSLLRGYCLKLQTNNPRTTVKIEVIKAEAVVCAMPSTRALPSTSGST</sequence>
<feature type="compositionally biased region" description="Basic and acidic residues" evidence="1">
    <location>
        <begin position="150"/>
        <end position="168"/>
    </location>
</feature>
<name>A0A9R1XN71_LACSA</name>
<dbReference type="AlphaFoldDB" id="A0A9R1XN71"/>
<evidence type="ECO:0000313" key="3">
    <source>
        <dbReference type="Proteomes" id="UP000235145"/>
    </source>
</evidence>
<dbReference type="Proteomes" id="UP000235145">
    <property type="component" value="Unassembled WGS sequence"/>
</dbReference>
<feature type="region of interest" description="Disordered" evidence="1">
    <location>
        <begin position="140"/>
        <end position="171"/>
    </location>
</feature>
<organism evidence="2 3">
    <name type="scientific">Lactuca sativa</name>
    <name type="common">Garden lettuce</name>
    <dbReference type="NCBI Taxonomy" id="4236"/>
    <lineage>
        <taxon>Eukaryota</taxon>
        <taxon>Viridiplantae</taxon>
        <taxon>Streptophyta</taxon>
        <taxon>Embryophyta</taxon>
        <taxon>Tracheophyta</taxon>
        <taxon>Spermatophyta</taxon>
        <taxon>Magnoliopsida</taxon>
        <taxon>eudicotyledons</taxon>
        <taxon>Gunneridae</taxon>
        <taxon>Pentapetalae</taxon>
        <taxon>asterids</taxon>
        <taxon>campanulids</taxon>
        <taxon>Asterales</taxon>
        <taxon>Asteraceae</taxon>
        <taxon>Cichorioideae</taxon>
        <taxon>Cichorieae</taxon>
        <taxon>Lactucinae</taxon>
        <taxon>Lactuca</taxon>
    </lineage>
</organism>
<accession>A0A9R1XN71</accession>
<proteinExistence type="predicted"/>
<evidence type="ECO:0000313" key="2">
    <source>
        <dbReference type="EMBL" id="KAJ0219114.1"/>
    </source>
</evidence>
<protein>
    <submittedName>
        <fullName evidence="2">Uncharacterized protein</fullName>
    </submittedName>
</protein>
<dbReference type="PANTHER" id="PTHR31973">
    <property type="entry name" value="POLYPROTEIN, PUTATIVE-RELATED"/>
    <property type="match status" value="1"/>
</dbReference>
<dbReference type="PANTHER" id="PTHR31973:SF190">
    <property type="entry name" value="MULE TRANSPOSASE DOMAIN-CONTAINING PROTEIN"/>
    <property type="match status" value="1"/>
</dbReference>
<comment type="caution">
    <text evidence="2">The sequence shown here is derived from an EMBL/GenBank/DDBJ whole genome shotgun (WGS) entry which is preliminary data.</text>
</comment>
<evidence type="ECO:0000256" key="1">
    <source>
        <dbReference type="SAM" id="MobiDB-lite"/>
    </source>
</evidence>